<evidence type="ECO:0000313" key="2">
    <source>
        <dbReference type="EMBL" id="KAF7116290.1"/>
    </source>
</evidence>
<accession>A0A834FWV9</accession>
<dbReference type="Pfam" id="PF00646">
    <property type="entry name" value="F-box"/>
    <property type="match status" value="1"/>
</dbReference>
<protein>
    <recommendedName>
        <fullName evidence="1">F-box domain-containing protein</fullName>
    </recommendedName>
</protein>
<dbReference type="Pfam" id="PF03478">
    <property type="entry name" value="Beta-prop_KIB1-4"/>
    <property type="match status" value="1"/>
</dbReference>
<dbReference type="AlphaFoldDB" id="A0A834FWV9"/>
<dbReference type="InterPro" id="IPR005174">
    <property type="entry name" value="KIB1-4_b-propeller"/>
</dbReference>
<gene>
    <name evidence="2" type="ORF">RHSIM_RhsimUnG0032600</name>
</gene>
<comment type="caution">
    <text evidence="2">The sequence shown here is derived from an EMBL/GenBank/DDBJ whole genome shotgun (WGS) entry which is preliminary data.</text>
</comment>
<sequence length="408" mass="47046">MLTTTSEDADERPTTIRKKLGLGAFRLRGLHLGAETQRVLICRHRENLGVDTMEETWSCIPNLLIWMIMERLQFIDSLRLSAVCKHWLNAFHNFPKEATTSYCNFPWLMITKSKDHRGSEREFSSPWTKTKFTVDLPEFAKTFVLNSKNGWVLLLTCSDCCEQVPRVFLLNPFTRVKLQMPKRPLPFGVRLSAISMLEGTPNCVALVITYRYIAIAHPGVDAWKIFTIPSALLYHRIVHIFFVDHYLYLMDIYGRAVLRLNTIDFTMTNHFMGKTYPFGKEEKDTYFLQCNKEIIRVSSNGLIPYGRFSRYGFTEAAWSFHKYSISKATWEALDDDEIRGKSWFLSNCGAKFSSVAEGTPVEKVHFLSKFKKKGCHCLFSCNLNSPGKDAHSYFGNLSRKNTVWINMG</sequence>
<proteinExistence type="predicted"/>
<name>A0A834FWV9_RHOSS</name>
<dbReference type="EMBL" id="WJXA01000081">
    <property type="protein sequence ID" value="KAF7116290.1"/>
    <property type="molecule type" value="Genomic_DNA"/>
</dbReference>
<dbReference type="Proteomes" id="UP000626092">
    <property type="component" value="Unassembled WGS sequence"/>
</dbReference>
<reference evidence="2" key="1">
    <citation type="submission" date="2019-11" db="EMBL/GenBank/DDBJ databases">
        <authorList>
            <person name="Liu Y."/>
            <person name="Hou J."/>
            <person name="Li T.-Q."/>
            <person name="Guan C.-H."/>
            <person name="Wu X."/>
            <person name="Wu H.-Z."/>
            <person name="Ling F."/>
            <person name="Zhang R."/>
            <person name="Shi X.-G."/>
            <person name="Ren J.-P."/>
            <person name="Chen E.-F."/>
            <person name="Sun J.-M."/>
        </authorList>
    </citation>
    <scope>NUCLEOTIDE SEQUENCE</scope>
    <source>
        <strain evidence="2">Adult_tree_wgs_1</strain>
        <tissue evidence="2">Leaves</tissue>
    </source>
</reference>
<dbReference type="Gene3D" id="1.20.1280.50">
    <property type="match status" value="1"/>
</dbReference>
<dbReference type="InterPro" id="IPR036047">
    <property type="entry name" value="F-box-like_dom_sf"/>
</dbReference>
<evidence type="ECO:0000259" key="1">
    <source>
        <dbReference type="SMART" id="SM00256"/>
    </source>
</evidence>
<dbReference type="InterPro" id="IPR001810">
    <property type="entry name" value="F-box_dom"/>
</dbReference>
<feature type="domain" description="F-box" evidence="1">
    <location>
        <begin position="60"/>
        <end position="100"/>
    </location>
</feature>
<dbReference type="SUPFAM" id="SSF81383">
    <property type="entry name" value="F-box domain"/>
    <property type="match status" value="1"/>
</dbReference>
<organism evidence="2 3">
    <name type="scientific">Rhododendron simsii</name>
    <name type="common">Sims's rhododendron</name>
    <dbReference type="NCBI Taxonomy" id="118357"/>
    <lineage>
        <taxon>Eukaryota</taxon>
        <taxon>Viridiplantae</taxon>
        <taxon>Streptophyta</taxon>
        <taxon>Embryophyta</taxon>
        <taxon>Tracheophyta</taxon>
        <taxon>Spermatophyta</taxon>
        <taxon>Magnoliopsida</taxon>
        <taxon>eudicotyledons</taxon>
        <taxon>Gunneridae</taxon>
        <taxon>Pentapetalae</taxon>
        <taxon>asterids</taxon>
        <taxon>Ericales</taxon>
        <taxon>Ericaceae</taxon>
        <taxon>Ericoideae</taxon>
        <taxon>Rhodoreae</taxon>
        <taxon>Rhododendron</taxon>
    </lineage>
</organism>
<evidence type="ECO:0000313" key="3">
    <source>
        <dbReference type="Proteomes" id="UP000626092"/>
    </source>
</evidence>
<dbReference type="PANTHER" id="PTHR45463">
    <property type="entry name" value="OS09G0392200 PROTEIN"/>
    <property type="match status" value="1"/>
</dbReference>
<keyword evidence="3" id="KW-1185">Reference proteome</keyword>
<dbReference type="SMART" id="SM00256">
    <property type="entry name" value="FBOX"/>
    <property type="match status" value="1"/>
</dbReference>
<dbReference type="OrthoDB" id="1863935at2759"/>
<dbReference type="PANTHER" id="PTHR45463:SF4">
    <property type="entry name" value="REGULATION PROTEIN, PUTATIVE-RELATED"/>
    <property type="match status" value="1"/>
</dbReference>